<dbReference type="SUPFAM" id="SSF51206">
    <property type="entry name" value="cAMP-binding domain-like"/>
    <property type="match status" value="1"/>
</dbReference>
<dbReference type="CDD" id="cd00092">
    <property type="entry name" value="HTH_CRP"/>
    <property type="match status" value="1"/>
</dbReference>
<dbReference type="InterPro" id="IPR018490">
    <property type="entry name" value="cNMP-bd_dom_sf"/>
</dbReference>
<evidence type="ECO:0000259" key="5">
    <source>
        <dbReference type="PROSITE" id="PS51063"/>
    </source>
</evidence>
<keyword evidence="2" id="KW-0238">DNA-binding</keyword>
<dbReference type="Pfam" id="PF00027">
    <property type="entry name" value="cNMP_binding"/>
    <property type="match status" value="1"/>
</dbReference>
<evidence type="ECO:0000313" key="7">
    <source>
        <dbReference type="Proteomes" id="UP000257127"/>
    </source>
</evidence>
<dbReference type="Proteomes" id="UP000257127">
    <property type="component" value="Unassembled WGS sequence"/>
</dbReference>
<dbReference type="InterPro" id="IPR014710">
    <property type="entry name" value="RmlC-like_jellyroll"/>
</dbReference>
<dbReference type="Gene3D" id="2.60.120.10">
    <property type="entry name" value="Jelly Rolls"/>
    <property type="match status" value="1"/>
</dbReference>
<dbReference type="EMBL" id="QURB01000011">
    <property type="protein sequence ID" value="RFC53207.1"/>
    <property type="molecule type" value="Genomic_DNA"/>
</dbReference>
<name>A0A3E1EUH2_9FLAO</name>
<dbReference type="SUPFAM" id="SSF46785">
    <property type="entry name" value="Winged helix' DNA-binding domain"/>
    <property type="match status" value="1"/>
</dbReference>
<reference evidence="6 7" key="1">
    <citation type="submission" date="2018-08" db="EMBL/GenBank/DDBJ databases">
        <title>The draft genome squence of Brumimicrobium sp. N62.</title>
        <authorList>
            <person name="Du Z.-J."/>
            <person name="Luo H.-R."/>
        </authorList>
    </citation>
    <scope>NUCLEOTIDE SEQUENCE [LARGE SCALE GENOMIC DNA]</scope>
    <source>
        <strain evidence="6 7">N62</strain>
    </source>
</reference>
<accession>A0A3E1EUH2</accession>
<sequence>MVNDKNANLNLVNKIELFEDLSADQKLTLTSILSPLYVKKKEFLFELGDPIHNIYFVAKGRVKIINKISPDKSCLKRILYPGDYYGEHSALNGEAYSHYLDYAVVMDKETEVLALPIGELKALFERNQELHTKVINTVLSNFKKLNDRLESVMLKKSKERIIDFLREMSIDVGKAVGYEMLIKHNLTHQEIADYTGISRQKVTTILNELKHEGVIHLERNSILVRDDKLLN</sequence>
<feature type="domain" description="Cyclic nucleotide-binding" evidence="4">
    <location>
        <begin position="17"/>
        <end position="141"/>
    </location>
</feature>
<dbReference type="PANTHER" id="PTHR24567:SF26">
    <property type="entry name" value="REGULATORY PROTEIN YEIL"/>
    <property type="match status" value="1"/>
</dbReference>
<keyword evidence="1" id="KW-0805">Transcription regulation</keyword>
<dbReference type="Pfam" id="PF13545">
    <property type="entry name" value="HTH_Crp_2"/>
    <property type="match status" value="1"/>
</dbReference>
<evidence type="ECO:0000313" key="6">
    <source>
        <dbReference type="EMBL" id="RFC53207.1"/>
    </source>
</evidence>
<dbReference type="PANTHER" id="PTHR24567">
    <property type="entry name" value="CRP FAMILY TRANSCRIPTIONAL REGULATORY PROTEIN"/>
    <property type="match status" value="1"/>
</dbReference>
<dbReference type="PROSITE" id="PS50042">
    <property type="entry name" value="CNMP_BINDING_3"/>
    <property type="match status" value="1"/>
</dbReference>
<protein>
    <submittedName>
        <fullName evidence="6">Crp/Fnr family transcriptional regulator</fullName>
    </submittedName>
</protein>
<keyword evidence="7" id="KW-1185">Reference proteome</keyword>
<dbReference type="InterPro" id="IPR000595">
    <property type="entry name" value="cNMP-bd_dom"/>
</dbReference>
<evidence type="ECO:0000256" key="2">
    <source>
        <dbReference type="ARBA" id="ARBA00023125"/>
    </source>
</evidence>
<keyword evidence="3" id="KW-0804">Transcription</keyword>
<dbReference type="SMART" id="SM00419">
    <property type="entry name" value="HTH_CRP"/>
    <property type="match status" value="1"/>
</dbReference>
<dbReference type="Gene3D" id="1.10.10.10">
    <property type="entry name" value="Winged helix-like DNA-binding domain superfamily/Winged helix DNA-binding domain"/>
    <property type="match status" value="1"/>
</dbReference>
<comment type="caution">
    <text evidence="6">The sequence shown here is derived from an EMBL/GenBank/DDBJ whole genome shotgun (WGS) entry which is preliminary data.</text>
</comment>
<dbReference type="InterPro" id="IPR036390">
    <property type="entry name" value="WH_DNA-bd_sf"/>
</dbReference>
<dbReference type="InterPro" id="IPR036388">
    <property type="entry name" value="WH-like_DNA-bd_sf"/>
</dbReference>
<dbReference type="OrthoDB" id="9788438at2"/>
<dbReference type="PROSITE" id="PS51063">
    <property type="entry name" value="HTH_CRP_2"/>
    <property type="match status" value="1"/>
</dbReference>
<organism evidence="6 7">
    <name type="scientific">Brumimicrobium aurantiacum</name>
    <dbReference type="NCBI Taxonomy" id="1737063"/>
    <lineage>
        <taxon>Bacteria</taxon>
        <taxon>Pseudomonadati</taxon>
        <taxon>Bacteroidota</taxon>
        <taxon>Flavobacteriia</taxon>
        <taxon>Flavobacteriales</taxon>
        <taxon>Crocinitomicaceae</taxon>
        <taxon>Brumimicrobium</taxon>
    </lineage>
</organism>
<dbReference type="InterPro" id="IPR050397">
    <property type="entry name" value="Env_Response_Regulators"/>
</dbReference>
<dbReference type="RefSeq" id="WP_116881963.1">
    <property type="nucleotide sequence ID" value="NZ_QURB01000011.1"/>
</dbReference>
<dbReference type="AlphaFoldDB" id="A0A3E1EUH2"/>
<evidence type="ECO:0000259" key="4">
    <source>
        <dbReference type="PROSITE" id="PS50042"/>
    </source>
</evidence>
<evidence type="ECO:0000256" key="3">
    <source>
        <dbReference type="ARBA" id="ARBA00023163"/>
    </source>
</evidence>
<dbReference type="CDD" id="cd00038">
    <property type="entry name" value="CAP_ED"/>
    <property type="match status" value="1"/>
</dbReference>
<feature type="domain" description="HTH crp-type" evidence="5">
    <location>
        <begin position="155"/>
        <end position="228"/>
    </location>
</feature>
<proteinExistence type="predicted"/>
<gene>
    <name evidence="6" type="ORF">DXU93_14160</name>
</gene>
<dbReference type="GO" id="GO:0003700">
    <property type="term" value="F:DNA-binding transcription factor activity"/>
    <property type="evidence" value="ECO:0007669"/>
    <property type="project" value="TreeGrafter"/>
</dbReference>
<dbReference type="InterPro" id="IPR012318">
    <property type="entry name" value="HTH_CRP"/>
</dbReference>
<dbReference type="SMART" id="SM00100">
    <property type="entry name" value="cNMP"/>
    <property type="match status" value="1"/>
</dbReference>
<evidence type="ECO:0000256" key="1">
    <source>
        <dbReference type="ARBA" id="ARBA00023015"/>
    </source>
</evidence>
<dbReference type="GO" id="GO:0003677">
    <property type="term" value="F:DNA binding"/>
    <property type="evidence" value="ECO:0007669"/>
    <property type="project" value="UniProtKB-KW"/>
</dbReference>
<dbReference type="GO" id="GO:0005829">
    <property type="term" value="C:cytosol"/>
    <property type="evidence" value="ECO:0007669"/>
    <property type="project" value="TreeGrafter"/>
</dbReference>